<dbReference type="InterPro" id="IPR049304">
    <property type="entry name" value="Gly_rich_dom"/>
</dbReference>
<dbReference type="Proteomes" id="UP000225351">
    <property type="component" value="Segment"/>
</dbReference>
<name>A0A1Z1LW86_9CAUD</name>
<evidence type="ECO:0000313" key="4">
    <source>
        <dbReference type="Proteomes" id="UP000225351"/>
    </source>
</evidence>
<sequence length="268" mass="26863">MSTLNVSTINVSNVVFPNGSTFTQVPATPTLNDLISGTPSSGQRLEYNGSAWVPVTGGAGGRLLSVNVYTNQDGNSNTYQTNGGNTNWSRPSGCTSVLVYVTGGGGGARVNDNTYRGAGGGGGGTAIEWITGVASNVSVTWGNGGNEARNGGRGAAGGTSSFGNYCSATGGDGGYTDNPYEGGHGGNASGGNMNIVGGAGEMSHGSSREGGSGMSFWHQAGSHHHNGGGRYNNTAGRWGSGGGMGHYSQNYHTHCRGGGGVVLVYNYS</sequence>
<dbReference type="RefSeq" id="YP_010090308.1">
    <property type="nucleotide sequence ID" value="NC_055719.1"/>
</dbReference>
<protein>
    <recommendedName>
        <fullName evidence="2">Glycine-rich domain-containing protein</fullName>
    </recommendedName>
</protein>
<dbReference type="Pfam" id="PF21722">
    <property type="entry name" value="Gly_rich_2"/>
    <property type="match status" value="1"/>
</dbReference>
<evidence type="ECO:0000313" key="3">
    <source>
        <dbReference type="EMBL" id="ARW56922.1"/>
    </source>
</evidence>
<feature type="region of interest" description="Disordered" evidence="1">
    <location>
        <begin position="191"/>
        <end position="232"/>
    </location>
</feature>
<evidence type="ECO:0000256" key="1">
    <source>
        <dbReference type="SAM" id="MobiDB-lite"/>
    </source>
</evidence>
<reference evidence="3 4" key="1">
    <citation type="submission" date="2017-04" db="EMBL/GenBank/DDBJ databases">
        <title>Isolation and Genetic Analysis of a Novel Cyanophage S-H35 from the Bohai Sea.</title>
        <authorList>
            <person name="Xu X."/>
        </authorList>
    </citation>
    <scope>NUCLEOTIDE SEQUENCE [LARGE SCALE GENOMIC DNA]</scope>
</reference>
<organism evidence="3 4">
    <name type="scientific">Synechococcus phage S-H35</name>
    <dbReference type="NCBI Taxonomy" id="1983572"/>
    <lineage>
        <taxon>Viruses</taxon>
        <taxon>Duplodnaviria</taxon>
        <taxon>Heunggongvirae</taxon>
        <taxon>Uroviricota</taxon>
        <taxon>Caudoviricetes</taxon>
        <taxon>Pantevenvirales</taxon>
        <taxon>Kyanoviridae</taxon>
        <taxon>Shandvirus</taxon>
        <taxon>Shandvirus sh35</taxon>
    </lineage>
</organism>
<proteinExistence type="predicted"/>
<dbReference type="KEGG" id="vg:65107780"/>
<evidence type="ECO:0000259" key="2">
    <source>
        <dbReference type="Pfam" id="PF21722"/>
    </source>
</evidence>
<keyword evidence="4" id="KW-1185">Reference proteome</keyword>
<dbReference type="GeneID" id="65107780"/>
<accession>A0A1Z1LW86</accession>
<dbReference type="EMBL" id="KY945241">
    <property type="protein sequence ID" value="ARW56922.1"/>
    <property type="molecule type" value="Genomic_RNA"/>
</dbReference>
<feature type="domain" description="Glycine-rich" evidence="2">
    <location>
        <begin position="82"/>
        <end position="260"/>
    </location>
</feature>